<dbReference type="OrthoDB" id="8478788at2"/>
<dbReference type="Proteomes" id="UP000052022">
    <property type="component" value="Unassembled WGS sequence"/>
</dbReference>
<accession>A0A0P1GIE8</accession>
<organism evidence="1 2">
    <name type="scientific">Tritonibacter multivorans</name>
    <dbReference type="NCBI Taxonomy" id="928856"/>
    <lineage>
        <taxon>Bacteria</taxon>
        <taxon>Pseudomonadati</taxon>
        <taxon>Pseudomonadota</taxon>
        <taxon>Alphaproteobacteria</taxon>
        <taxon>Rhodobacterales</taxon>
        <taxon>Paracoccaceae</taxon>
        <taxon>Tritonibacter</taxon>
    </lineage>
</organism>
<dbReference type="Gene3D" id="1.10.3230.30">
    <property type="entry name" value="Phage gp6-like head-tail connector protein"/>
    <property type="match status" value="1"/>
</dbReference>
<keyword evidence="2" id="KW-1185">Reference proteome</keyword>
<dbReference type="AlphaFoldDB" id="A0A0P1GIE8"/>
<dbReference type="InterPro" id="IPR006450">
    <property type="entry name" value="Phage_HK97_gp6-like"/>
</dbReference>
<dbReference type="NCBIfam" id="TIGR01560">
    <property type="entry name" value="put_DNA_pack"/>
    <property type="match status" value="1"/>
</dbReference>
<sequence length="204" mass="21361">MTLTETTQLPDAALPLAPFRAHLRMGTGFGDDTLQDEVLLAFLRASLAAIEARTGKVLLARAFQWQTESWGTTAQADGASAPLPVAPVSAVSELAIVPLTGAETVVDVAAYRLVADAQAPKLAAVGAALPVIPTGGAARVTLTAGMAPDWEGLPADLRQAVLMLAAHYYEYREDRGLDAGCMPFGVSALLSRYRRLRLSFGGAA</sequence>
<protein>
    <submittedName>
        <fullName evidence="1">Phage gp6-like head-tail connector protein</fullName>
    </submittedName>
</protein>
<dbReference type="RefSeq" id="WP_058291479.1">
    <property type="nucleotide sequence ID" value="NZ_CYSD01000042.1"/>
</dbReference>
<reference evidence="1 2" key="1">
    <citation type="submission" date="2015-09" db="EMBL/GenBank/DDBJ databases">
        <authorList>
            <consortium name="Swine Surveillance"/>
        </authorList>
    </citation>
    <scope>NUCLEOTIDE SEQUENCE [LARGE SCALE GENOMIC DNA]</scope>
    <source>
        <strain evidence="1 2">CECT 7557</strain>
    </source>
</reference>
<evidence type="ECO:0000313" key="2">
    <source>
        <dbReference type="Proteomes" id="UP000052022"/>
    </source>
</evidence>
<dbReference type="NCBIfam" id="TIGR02215">
    <property type="entry name" value="phage_chp_gp8"/>
    <property type="match status" value="1"/>
</dbReference>
<dbReference type="CDD" id="cd08054">
    <property type="entry name" value="gp6"/>
    <property type="match status" value="1"/>
</dbReference>
<name>A0A0P1GIE8_9RHOB</name>
<gene>
    <name evidence="1" type="ORF">TRM7557_03516</name>
</gene>
<evidence type="ECO:0000313" key="1">
    <source>
        <dbReference type="EMBL" id="CUH81624.1"/>
    </source>
</evidence>
<dbReference type="InterPro" id="IPR011738">
    <property type="entry name" value="Phage_CHP"/>
</dbReference>
<proteinExistence type="predicted"/>
<dbReference type="STRING" id="928856.SAMN04488049_102353"/>
<dbReference type="EMBL" id="CYSD01000042">
    <property type="protein sequence ID" value="CUH81624.1"/>
    <property type="molecule type" value="Genomic_DNA"/>
</dbReference>